<dbReference type="AlphaFoldDB" id="A0AAV5WM43"/>
<feature type="non-terminal residue" evidence="2">
    <location>
        <position position="1"/>
    </location>
</feature>
<dbReference type="Proteomes" id="UP001432322">
    <property type="component" value="Unassembled WGS sequence"/>
</dbReference>
<sequence length="225" mass="25838">SEFGKSFPAPSVEDYETDIDLKGTTPKEDNLERFFKATTTTSTTTQAPETTTALRSIPITLFPTEEETDKEDHFRPSVKSLPKRKITVTLPKTPDYFEAKSTDSESEIEFRTDKDGDYDALIEKQDREVATNTVKERSTRSEKDKIIDLERLIEVLSKNKMKDDEIAEIIKQVESNSGRSEQTSHKEDSDSGVKNISPDMFEKQQRIIKATRNLREHLETQQKER</sequence>
<name>A0AAV5WM43_9BILA</name>
<protein>
    <submittedName>
        <fullName evidence="2">Uncharacterized protein</fullName>
    </submittedName>
</protein>
<dbReference type="EMBL" id="BTSY01000006">
    <property type="protein sequence ID" value="GMT32102.1"/>
    <property type="molecule type" value="Genomic_DNA"/>
</dbReference>
<feature type="compositionally biased region" description="Basic and acidic residues" evidence="1">
    <location>
        <begin position="182"/>
        <end position="191"/>
    </location>
</feature>
<evidence type="ECO:0000313" key="2">
    <source>
        <dbReference type="EMBL" id="GMT32102.1"/>
    </source>
</evidence>
<comment type="caution">
    <text evidence="2">The sequence shown here is derived from an EMBL/GenBank/DDBJ whole genome shotgun (WGS) entry which is preliminary data.</text>
</comment>
<evidence type="ECO:0000313" key="3">
    <source>
        <dbReference type="Proteomes" id="UP001432322"/>
    </source>
</evidence>
<reference evidence="2" key="1">
    <citation type="submission" date="2023-10" db="EMBL/GenBank/DDBJ databases">
        <title>Genome assembly of Pristionchus species.</title>
        <authorList>
            <person name="Yoshida K."/>
            <person name="Sommer R.J."/>
        </authorList>
    </citation>
    <scope>NUCLEOTIDE SEQUENCE</scope>
    <source>
        <strain evidence="2">RS5133</strain>
    </source>
</reference>
<organism evidence="2 3">
    <name type="scientific">Pristionchus fissidentatus</name>
    <dbReference type="NCBI Taxonomy" id="1538716"/>
    <lineage>
        <taxon>Eukaryota</taxon>
        <taxon>Metazoa</taxon>
        <taxon>Ecdysozoa</taxon>
        <taxon>Nematoda</taxon>
        <taxon>Chromadorea</taxon>
        <taxon>Rhabditida</taxon>
        <taxon>Rhabditina</taxon>
        <taxon>Diplogasteromorpha</taxon>
        <taxon>Diplogasteroidea</taxon>
        <taxon>Neodiplogasteridae</taxon>
        <taxon>Pristionchus</taxon>
    </lineage>
</organism>
<feature type="region of interest" description="Disordered" evidence="1">
    <location>
        <begin position="172"/>
        <end position="203"/>
    </location>
</feature>
<gene>
    <name evidence="2" type="ORF">PFISCL1PPCAC_23399</name>
</gene>
<proteinExistence type="predicted"/>
<keyword evidence="3" id="KW-1185">Reference proteome</keyword>
<feature type="region of interest" description="Disordered" evidence="1">
    <location>
        <begin position="1"/>
        <end position="31"/>
    </location>
</feature>
<accession>A0AAV5WM43</accession>
<evidence type="ECO:0000256" key="1">
    <source>
        <dbReference type="SAM" id="MobiDB-lite"/>
    </source>
</evidence>
<feature type="non-terminal residue" evidence="2">
    <location>
        <position position="225"/>
    </location>
</feature>
<feature type="compositionally biased region" description="Basic and acidic residues" evidence="1">
    <location>
        <begin position="19"/>
        <end position="31"/>
    </location>
</feature>